<dbReference type="SUPFAM" id="SSF54593">
    <property type="entry name" value="Glyoxalase/Bleomycin resistance protein/Dihydroxybiphenyl dioxygenase"/>
    <property type="match status" value="2"/>
</dbReference>
<protein>
    <submittedName>
        <fullName evidence="2">VOC family protein</fullName>
    </submittedName>
</protein>
<gene>
    <name evidence="2" type="ORF">EII10_03560</name>
</gene>
<comment type="caution">
    <text evidence="2">The sequence shown here is derived from an EMBL/GenBank/DDBJ whole genome shotgun (WGS) entry which is preliminary data.</text>
</comment>
<sequence length="300" mass="32690">MQLVTPYFCMPGTADQALTFYIEAFGTIGSQVSVLHRSSHPVQVPPQAPAQVAAMAGKTLTAVLSFDGIEVGLINAGPELRPSPSISLMVNLDPAVIQDAPGAARRLWAALSDGGEVRMPLGAYPFSECYGWVEDRYGINWQLILTDPRGEPRPFILPSLLFGPGSRGAREAVDYYLGVFPGSELGRRESYPDDEALVLFSDAQLGGQWMTAMDSSAPMPFDFTAGSSLMIRAETQGEIDYYWERLSAVPEAERCGWCQDRFGVSWQVLPSPAELSMLSPRQYAALMGMTRIDLAALRAQ</sequence>
<evidence type="ECO:0000313" key="3">
    <source>
        <dbReference type="Proteomes" id="UP000271272"/>
    </source>
</evidence>
<dbReference type="Proteomes" id="UP000271272">
    <property type="component" value="Unassembled WGS sequence"/>
</dbReference>
<dbReference type="InterPro" id="IPR029068">
    <property type="entry name" value="Glyas_Bleomycin-R_OHBP_Dase"/>
</dbReference>
<keyword evidence="3" id="KW-1185">Reference proteome</keyword>
<feature type="domain" description="PhnB-like" evidence="1">
    <location>
        <begin position="5"/>
        <end position="144"/>
    </location>
</feature>
<dbReference type="Gene3D" id="3.10.180.10">
    <property type="entry name" value="2,3-Dihydroxybiphenyl 1,2-Dioxygenase, domain 1"/>
    <property type="match status" value="2"/>
</dbReference>
<dbReference type="CDD" id="cd06588">
    <property type="entry name" value="PhnB_like"/>
    <property type="match status" value="2"/>
</dbReference>
<evidence type="ECO:0000313" key="2">
    <source>
        <dbReference type="EMBL" id="RRD30158.1"/>
    </source>
</evidence>
<dbReference type="PANTHER" id="PTHR33990">
    <property type="entry name" value="PROTEIN YJDN-RELATED"/>
    <property type="match status" value="1"/>
</dbReference>
<name>A0A3P1V8Q5_9ACTO</name>
<organism evidence="2 3">
    <name type="scientific">Actinomyces bowdenii</name>
    <dbReference type="NCBI Taxonomy" id="131109"/>
    <lineage>
        <taxon>Bacteria</taxon>
        <taxon>Bacillati</taxon>
        <taxon>Actinomycetota</taxon>
        <taxon>Actinomycetes</taxon>
        <taxon>Actinomycetales</taxon>
        <taxon>Actinomycetaceae</taxon>
        <taxon>Actinomyces</taxon>
    </lineage>
</organism>
<reference evidence="2 3" key="1">
    <citation type="submission" date="2018-11" db="EMBL/GenBank/DDBJ databases">
        <title>Genomes From Bacteria Associated with the Canine Oral Cavity: a Test Case for Automated Genome-Based Taxonomic Assignment.</title>
        <authorList>
            <person name="Coil D.A."/>
            <person name="Jospin G."/>
            <person name="Darling A.E."/>
            <person name="Wallis C."/>
            <person name="Davis I.J."/>
            <person name="Harris S."/>
            <person name="Eisen J.A."/>
            <person name="Holcombe L.J."/>
            <person name="O'Flynn C."/>
        </authorList>
    </citation>
    <scope>NUCLEOTIDE SEQUENCE [LARGE SCALE GENOMIC DNA]</scope>
    <source>
        <strain evidence="2 3">OH5050</strain>
    </source>
</reference>
<dbReference type="AlphaFoldDB" id="A0A3P1V8Q5"/>
<feature type="domain" description="PhnB-like" evidence="1">
    <location>
        <begin position="156"/>
        <end position="268"/>
    </location>
</feature>
<dbReference type="InterPro" id="IPR028973">
    <property type="entry name" value="PhnB-like"/>
</dbReference>
<dbReference type="Pfam" id="PF06983">
    <property type="entry name" value="3-dmu-9_3-mt"/>
    <property type="match status" value="2"/>
</dbReference>
<dbReference type="RefSeq" id="WP_124933137.1">
    <property type="nucleotide sequence ID" value="NZ_RQZC01000003.1"/>
</dbReference>
<dbReference type="OrthoDB" id="9806473at2"/>
<proteinExistence type="predicted"/>
<evidence type="ECO:0000259" key="1">
    <source>
        <dbReference type="Pfam" id="PF06983"/>
    </source>
</evidence>
<dbReference type="EMBL" id="RQZC01000003">
    <property type="protein sequence ID" value="RRD30158.1"/>
    <property type="molecule type" value="Genomic_DNA"/>
</dbReference>
<accession>A0A3P1V8Q5</accession>